<keyword evidence="1" id="KW-0812">Transmembrane</keyword>
<dbReference type="Proteomes" id="UP000195667">
    <property type="component" value="Unassembled WGS sequence"/>
</dbReference>
<protein>
    <submittedName>
        <fullName evidence="2">Uncharacterized protein</fullName>
    </submittedName>
</protein>
<keyword evidence="3" id="KW-1185">Reference proteome</keyword>
<proteinExistence type="predicted"/>
<name>A0A1R4HCG7_9GAMM</name>
<evidence type="ECO:0000256" key="1">
    <source>
        <dbReference type="SAM" id="Phobius"/>
    </source>
</evidence>
<feature type="transmembrane region" description="Helical" evidence="1">
    <location>
        <begin position="76"/>
        <end position="99"/>
    </location>
</feature>
<gene>
    <name evidence="2" type="ORF">CRENPOLYSF1_50025</name>
</gene>
<sequence>MKLQTKCTWVIIGLLIIEILPVPFTSLYSLYAIRKRPTWLPIVTHELYAEKWQTDETDYALLASHDPLLVRKNCTIGLVIIFILDLLVPIIIPTALYVVRRRPLWFKSLIIRLYSDQQGYLPVQSTEKKAAHQQDPFILVRTQQKMAALEHQNIIFAKSQSRKQQR</sequence>
<keyword evidence="1" id="KW-0472">Membrane</keyword>
<dbReference type="EMBL" id="FUKI01000126">
    <property type="protein sequence ID" value="SJM93924.1"/>
    <property type="molecule type" value="Genomic_DNA"/>
</dbReference>
<dbReference type="RefSeq" id="WP_087144067.1">
    <property type="nucleotide sequence ID" value="NZ_FUKI01000126.1"/>
</dbReference>
<keyword evidence="1" id="KW-1133">Transmembrane helix</keyword>
<dbReference type="AlphaFoldDB" id="A0A1R4HCG7"/>
<evidence type="ECO:0000313" key="2">
    <source>
        <dbReference type="EMBL" id="SJM93924.1"/>
    </source>
</evidence>
<accession>A0A1R4HCG7</accession>
<feature type="transmembrane region" description="Helical" evidence="1">
    <location>
        <begin position="7"/>
        <end position="31"/>
    </location>
</feature>
<organism evidence="2 3">
    <name type="scientific">Crenothrix polyspora</name>
    <dbReference type="NCBI Taxonomy" id="360316"/>
    <lineage>
        <taxon>Bacteria</taxon>
        <taxon>Pseudomonadati</taxon>
        <taxon>Pseudomonadota</taxon>
        <taxon>Gammaproteobacteria</taxon>
        <taxon>Methylococcales</taxon>
        <taxon>Crenotrichaceae</taxon>
        <taxon>Crenothrix</taxon>
    </lineage>
</organism>
<dbReference type="OrthoDB" id="5571059at2"/>
<evidence type="ECO:0000313" key="3">
    <source>
        <dbReference type="Proteomes" id="UP000195667"/>
    </source>
</evidence>
<reference evidence="3" key="1">
    <citation type="submission" date="2017-02" db="EMBL/GenBank/DDBJ databases">
        <authorList>
            <person name="Daims H."/>
        </authorList>
    </citation>
    <scope>NUCLEOTIDE SEQUENCE [LARGE SCALE GENOMIC DNA]</scope>
</reference>